<dbReference type="EC" id="2.5.1.18" evidence="2"/>
<proteinExistence type="inferred from homology"/>
<dbReference type="OrthoDB" id="422574at2759"/>
<dbReference type="SUPFAM" id="SSF52833">
    <property type="entry name" value="Thioredoxin-like"/>
    <property type="match status" value="1"/>
</dbReference>
<dbReference type="PANTHER" id="PTHR43900:SF47">
    <property type="entry name" value="GLUTATHIONE S-TRANSFERASE F6-RELATED"/>
    <property type="match status" value="1"/>
</dbReference>
<evidence type="ECO:0000256" key="3">
    <source>
        <dbReference type="ARBA" id="ARBA00022679"/>
    </source>
</evidence>
<dbReference type="InterPro" id="IPR034347">
    <property type="entry name" value="GST_Phi_C"/>
</dbReference>
<dbReference type="PANTHER" id="PTHR43900">
    <property type="entry name" value="GLUTATHIONE S-TRANSFERASE RHO"/>
    <property type="match status" value="1"/>
</dbReference>
<organism evidence="8 9">
    <name type="scientific">Striga hermonthica</name>
    <name type="common">Purple witchweed</name>
    <name type="synonym">Buchnera hermonthica</name>
    <dbReference type="NCBI Taxonomy" id="68872"/>
    <lineage>
        <taxon>Eukaryota</taxon>
        <taxon>Viridiplantae</taxon>
        <taxon>Streptophyta</taxon>
        <taxon>Embryophyta</taxon>
        <taxon>Tracheophyta</taxon>
        <taxon>Spermatophyta</taxon>
        <taxon>Magnoliopsida</taxon>
        <taxon>eudicotyledons</taxon>
        <taxon>Gunneridae</taxon>
        <taxon>Pentapetalae</taxon>
        <taxon>asterids</taxon>
        <taxon>lamiids</taxon>
        <taxon>Lamiales</taxon>
        <taxon>Orobanchaceae</taxon>
        <taxon>Buchnereae</taxon>
        <taxon>Striga</taxon>
    </lineage>
</organism>
<dbReference type="EMBL" id="CACSLK010027752">
    <property type="protein sequence ID" value="CAA0828190.1"/>
    <property type="molecule type" value="Genomic_DNA"/>
</dbReference>
<protein>
    <recommendedName>
        <fullName evidence="2">glutathione transferase</fullName>
        <ecNumber evidence="2">2.5.1.18</ecNumber>
    </recommendedName>
    <alternativeName>
        <fullName evidence="5">GST class-phi</fullName>
    </alternativeName>
</protein>
<dbReference type="SFLD" id="SFLDS00019">
    <property type="entry name" value="Glutathione_Transferase_(cytos"/>
    <property type="match status" value="1"/>
</dbReference>
<name>A0A9N7NAU2_STRHE</name>
<dbReference type="GO" id="GO:0004364">
    <property type="term" value="F:glutathione transferase activity"/>
    <property type="evidence" value="ECO:0007669"/>
    <property type="project" value="UniProtKB-EC"/>
</dbReference>
<dbReference type="SUPFAM" id="SSF47616">
    <property type="entry name" value="GST C-terminal domain-like"/>
    <property type="match status" value="1"/>
</dbReference>
<feature type="domain" description="GST N-terminal" evidence="6">
    <location>
        <begin position="1"/>
        <end position="82"/>
    </location>
</feature>
<evidence type="ECO:0000313" key="8">
    <source>
        <dbReference type="EMBL" id="CAA0828190.1"/>
    </source>
</evidence>
<dbReference type="GO" id="GO:0005737">
    <property type="term" value="C:cytoplasm"/>
    <property type="evidence" value="ECO:0007669"/>
    <property type="project" value="TreeGrafter"/>
</dbReference>
<dbReference type="SFLD" id="SFLDG00358">
    <property type="entry name" value="Main_(cytGST)"/>
    <property type="match status" value="1"/>
</dbReference>
<evidence type="ECO:0000313" key="9">
    <source>
        <dbReference type="Proteomes" id="UP001153555"/>
    </source>
</evidence>
<feature type="domain" description="GST C-terminal" evidence="7">
    <location>
        <begin position="89"/>
        <end position="215"/>
    </location>
</feature>
<dbReference type="Proteomes" id="UP001153555">
    <property type="component" value="Unassembled WGS sequence"/>
</dbReference>
<dbReference type="GO" id="GO:0009407">
    <property type="term" value="P:toxin catabolic process"/>
    <property type="evidence" value="ECO:0007669"/>
    <property type="project" value="UniProtKB-ARBA"/>
</dbReference>
<dbReference type="FunFam" id="3.40.30.10:FF:000016">
    <property type="entry name" value="Glutathione S-transferase F2"/>
    <property type="match status" value="1"/>
</dbReference>
<keyword evidence="3" id="KW-0808">Transferase</keyword>
<reference evidence="8" key="1">
    <citation type="submission" date="2019-12" db="EMBL/GenBank/DDBJ databases">
        <authorList>
            <person name="Scholes J."/>
        </authorList>
    </citation>
    <scope>NUCLEOTIDE SEQUENCE</scope>
</reference>
<keyword evidence="9" id="KW-1185">Reference proteome</keyword>
<dbReference type="AlphaFoldDB" id="A0A9N7NAU2"/>
<dbReference type="Pfam" id="PF02798">
    <property type="entry name" value="GST_N"/>
    <property type="match status" value="1"/>
</dbReference>
<comment type="similarity">
    <text evidence="1">Belongs to the GST superfamily. Phi family.</text>
</comment>
<dbReference type="Gene3D" id="1.20.1050.10">
    <property type="match status" value="1"/>
</dbReference>
<accession>A0A9N7NAU2</accession>
<dbReference type="SFLD" id="SFLDG01154">
    <property type="entry name" value="Main.5:_Phi-like"/>
    <property type="match status" value="1"/>
</dbReference>
<evidence type="ECO:0000256" key="2">
    <source>
        <dbReference type="ARBA" id="ARBA00012452"/>
    </source>
</evidence>
<evidence type="ECO:0000256" key="1">
    <source>
        <dbReference type="ARBA" id="ARBA00010128"/>
    </source>
</evidence>
<gene>
    <name evidence="8" type="ORF">SHERM_23885</name>
</gene>
<dbReference type="GO" id="GO:0043295">
    <property type="term" value="F:glutathione binding"/>
    <property type="evidence" value="ECO:0007669"/>
    <property type="project" value="TreeGrafter"/>
</dbReference>
<dbReference type="CDD" id="cd03187">
    <property type="entry name" value="GST_C_Phi"/>
    <property type="match status" value="1"/>
</dbReference>
<dbReference type="PROSITE" id="PS50405">
    <property type="entry name" value="GST_CTER"/>
    <property type="match status" value="1"/>
</dbReference>
<evidence type="ECO:0000256" key="4">
    <source>
        <dbReference type="ARBA" id="ARBA00047960"/>
    </source>
</evidence>
<evidence type="ECO:0000256" key="5">
    <source>
        <dbReference type="ARBA" id="ARBA00081070"/>
    </source>
</evidence>
<dbReference type="InterPro" id="IPR040079">
    <property type="entry name" value="Glutathione_S-Trfase"/>
</dbReference>
<dbReference type="PROSITE" id="PS50404">
    <property type="entry name" value="GST_NTER"/>
    <property type="match status" value="1"/>
</dbReference>
<dbReference type="InterPro" id="IPR004045">
    <property type="entry name" value="Glutathione_S-Trfase_N"/>
</dbReference>
<sequence length="215" mass="24181">MTMKVYGMVFSPPVQRVLACLHEKELDYEFVQIDMKAGEHKQETFLALNPFGKIPAFQDDDLKLFESRAINNYIAFAHAQKGTPLVFTEPKKMAIVCLGLEVEAQHFDPPASQLIRELLAKPHFLGMATDEAVVNEEEAKLAKVLDVYEARLAEYKYLCGDAFTLADLSHLPTLECLMGTRAKAIIEARAHVHAWAKDILARPAWQKVVAMKNNP</sequence>
<dbReference type="FunFam" id="1.20.1050.10:FF:000004">
    <property type="entry name" value="Glutathione S-transferase F2"/>
    <property type="match status" value="1"/>
</dbReference>
<dbReference type="GO" id="GO:0006749">
    <property type="term" value="P:glutathione metabolic process"/>
    <property type="evidence" value="ECO:0007669"/>
    <property type="project" value="TreeGrafter"/>
</dbReference>
<dbReference type="InterPro" id="IPR036282">
    <property type="entry name" value="Glutathione-S-Trfase_C_sf"/>
</dbReference>
<evidence type="ECO:0000259" key="6">
    <source>
        <dbReference type="PROSITE" id="PS50404"/>
    </source>
</evidence>
<comment type="caution">
    <text evidence="8">The sequence shown here is derived from an EMBL/GenBank/DDBJ whole genome shotgun (WGS) entry which is preliminary data.</text>
</comment>
<evidence type="ECO:0000259" key="7">
    <source>
        <dbReference type="PROSITE" id="PS50405"/>
    </source>
</evidence>
<dbReference type="Gene3D" id="3.40.30.10">
    <property type="entry name" value="Glutaredoxin"/>
    <property type="match status" value="1"/>
</dbReference>
<dbReference type="Pfam" id="PF00043">
    <property type="entry name" value="GST_C"/>
    <property type="match status" value="1"/>
</dbReference>
<dbReference type="CDD" id="cd03053">
    <property type="entry name" value="GST_N_Phi"/>
    <property type="match status" value="1"/>
</dbReference>
<comment type="catalytic activity">
    <reaction evidence="4">
        <text>RX + glutathione = an S-substituted glutathione + a halide anion + H(+)</text>
        <dbReference type="Rhea" id="RHEA:16437"/>
        <dbReference type="ChEBI" id="CHEBI:15378"/>
        <dbReference type="ChEBI" id="CHEBI:16042"/>
        <dbReference type="ChEBI" id="CHEBI:17792"/>
        <dbReference type="ChEBI" id="CHEBI:57925"/>
        <dbReference type="ChEBI" id="CHEBI:90779"/>
        <dbReference type="EC" id="2.5.1.18"/>
    </reaction>
</comment>
<dbReference type="InterPro" id="IPR036249">
    <property type="entry name" value="Thioredoxin-like_sf"/>
</dbReference>
<dbReference type="InterPro" id="IPR004046">
    <property type="entry name" value="GST_C"/>
</dbReference>
<dbReference type="InterPro" id="IPR010987">
    <property type="entry name" value="Glutathione-S-Trfase_C-like"/>
</dbReference>